<dbReference type="SMART" id="SM00450">
    <property type="entry name" value="RHOD"/>
    <property type="match status" value="1"/>
</dbReference>
<evidence type="ECO:0000313" key="2">
    <source>
        <dbReference type="EMBL" id="MDA7425123.1"/>
    </source>
</evidence>
<dbReference type="PANTHER" id="PTHR44086">
    <property type="entry name" value="THIOSULFATE SULFURTRANSFERASE RDL2, MITOCHONDRIAL-RELATED"/>
    <property type="match status" value="1"/>
</dbReference>
<dbReference type="Gene3D" id="3.40.250.10">
    <property type="entry name" value="Rhodanese-like domain"/>
    <property type="match status" value="1"/>
</dbReference>
<proteinExistence type="predicted"/>
<dbReference type="PANTHER" id="PTHR44086:SF10">
    <property type="entry name" value="THIOSULFATE SULFURTRANSFERASE_RHODANESE-LIKE DOMAIN-CONTAINING PROTEIN 3"/>
    <property type="match status" value="1"/>
</dbReference>
<dbReference type="PROSITE" id="PS50206">
    <property type="entry name" value="RHODANESE_3"/>
    <property type="match status" value="1"/>
</dbReference>
<feature type="domain" description="Rhodanese" evidence="1">
    <location>
        <begin position="24"/>
        <end position="112"/>
    </location>
</feature>
<evidence type="ECO:0000313" key="3">
    <source>
        <dbReference type="Proteomes" id="UP001210720"/>
    </source>
</evidence>
<organism evidence="2 3">
    <name type="scientific">Thalassococcus lentus</name>
    <dbReference type="NCBI Taxonomy" id="1210524"/>
    <lineage>
        <taxon>Bacteria</taxon>
        <taxon>Pseudomonadati</taxon>
        <taxon>Pseudomonadota</taxon>
        <taxon>Alphaproteobacteria</taxon>
        <taxon>Rhodobacterales</taxon>
        <taxon>Roseobacteraceae</taxon>
        <taxon>Thalassococcus</taxon>
    </lineage>
</organism>
<dbReference type="InterPro" id="IPR036873">
    <property type="entry name" value="Rhodanese-like_dom_sf"/>
</dbReference>
<protein>
    <submittedName>
        <fullName evidence="2">Rhodanese-like domain-containing protein</fullName>
    </submittedName>
</protein>
<gene>
    <name evidence="2" type="ORF">PFY00_10320</name>
</gene>
<dbReference type="InterPro" id="IPR001763">
    <property type="entry name" value="Rhodanese-like_dom"/>
</dbReference>
<dbReference type="RefSeq" id="WP_271432475.1">
    <property type="nucleotide sequence ID" value="NZ_JAQIOY010000003.1"/>
</dbReference>
<dbReference type="CDD" id="cd00158">
    <property type="entry name" value="RHOD"/>
    <property type="match status" value="1"/>
</dbReference>
<sequence>MKSETVGSATLETWSVEEVEQAFAANEIVLIDVRTPQEYIFEHIEGALLMPMAFFKAEKLPGQTEKRIVLHCGSGIRSEKMARLAIDAGVTKIAHMDGGFGAWKTAKKPYIGTDMASGAPKRVG</sequence>
<dbReference type="EMBL" id="JAQIOY010000003">
    <property type="protein sequence ID" value="MDA7425123.1"/>
    <property type="molecule type" value="Genomic_DNA"/>
</dbReference>
<accession>A0ABT4XT32</accession>
<dbReference type="Pfam" id="PF00581">
    <property type="entry name" value="Rhodanese"/>
    <property type="match status" value="1"/>
</dbReference>
<comment type="caution">
    <text evidence="2">The sequence shown here is derived from an EMBL/GenBank/DDBJ whole genome shotgun (WGS) entry which is preliminary data.</text>
</comment>
<reference evidence="2 3" key="1">
    <citation type="submission" date="2023-01" db="EMBL/GenBank/DDBJ databases">
        <title>Thalassococcus onchidii sp. nov., isolated from a marine invertebrate from the South China Sea.</title>
        <authorList>
            <person name="Xu S."/>
            <person name="Liu Z."/>
            <person name="Xu Y."/>
        </authorList>
    </citation>
    <scope>NUCLEOTIDE SEQUENCE [LARGE SCALE GENOMIC DNA]</scope>
    <source>
        <strain evidence="2 3">KCTC 32084</strain>
    </source>
</reference>
<dbReference type="Proteomes" id="UP001210720">
    <property type="component" value="Unassembled WGS sequence"/>
</dbReference>
<evidence type="ECO:0000259" key="1">
    <source>
        <dbReference type="PROSITE" id="PS50206"/>
    </source>
</evidence>
<dbReference type="SUPFAM" id="SSF52821">
    <property type="entry name" value="Rhodanese/Cell cycle control phosphatase"/>
    <property type="match status" value="1"/>
</dbReference>
<keyword evidence="3" id="KW-1185">Reference proteome</keyword>
<name>A0ABT4XT32_9RHOB</name>